<gene>
    <name evidence="10" type="ORF">VU01_10097</name>
</gene>
<dbReference type="InterPro" id="IPR003414">
    <property type="entry name" value="PP_kinase"/>
</dbReference>
<feature type="region of interest" description="Disordered" evidence="7">
    <location>
        <begin position="1"/>
        <end position="29"/>
    </location>
</feature>
<dbReference type="Gene3D" id="1.20.58.310">
    <property type="entry name" value="Polyphosphate kinase N-terminal domain"/>
    <property type="match status" value="1"/>
</dbReference>
<dbReference type="PANTHER" id="PTHR30218">
    <property type="entry name" value="POLYPHOSPHATE KINASE"/>
    <property type="match status" value="1"/>
</dbReference>
<organism evidence="10 11">
    <name type="scientific">Candidatus Electrothrix marina</name>
    <dbReference type="NCBI Taxonomy" id="1859130"/>
    <lineage>
        <taxon>Bacteria</taxon>
        <taxon>Pseudomonadati</taxon>
        <taxon>Thermodesulfobacteriota</taxon>
        <taxon>Desulfobulbia</taxon>
        <taxon>Desulfobulbales</taxon>
        <taxon>Desulfobulbaceae</taxon>
        <taxon>Candidatus Electrothrix</taxon>
    </lineage>
</organism>
<comment type="caution">
    <text evidence="10">The sequence shown here is derived from an EMBL/GenBank/DDBJ whole genome shotgun (WGS) entry which is preliminary data.</text>
</comment>
<dbReference type="GO" id="GO:0005524">
    <property type="term" value="F:ATP binding"/>
    <property type="evidence" value="ECO:0007669"/>
    <property type="project" value="UniProtKB-KW"/>
</dbReference>
<evidence type="ECO:0000256" key="5">
    <source>
        <dbReference type="ARBA" id="ARBA00022777"/>
    </source>
</evidence>
<evidence type="ECO:0000313" key="11">
    <source>
        <dbReference type="Proteomes" id="UP000288892"/>
    </source>
</evidence>
<keyword evidence="3 10" id="KW-0808">Transferase</keyword>
<dbReference type="InterPro" id="IPR024953">
    <property type="entry name" value="PP_kinase_middle"/>
</dbReference>
<dbReference type="InterPro" id="IPR025198">
    <property type="entry name" value="PPK_N_dom"/>
</dbReference>
<dbReference type="EMBL" id="MTKS01000009">
    <property type="protein sequence ID" value="RWX52472.1"/>
    <property type="molecule type" value="Genomic_DNA"/>
</dbReference>
<feature type="domain" description="Polyphosphate kinase N-terminal" evidence="9">
    <location>
        <begin position="37"/>
        <end position="142"/>
    </location>
</feature>
<dbReference type="InterPro" id="IPR036830">
    <property type="entry name" value="PP_kinase_middle_dom_sf"/>
</dbReference>
<dbReference type="Gene3D" id="3.30.1840.10">
    <property type="entry name" value="Polyphosphate kinase middle domain"/>
    <property type="match status" value="1"/>
</dbReference>
<dbReference type="SUPFAM" id="SSF143724">
    <property type="entry name" value="PHP14-like"/>
    <property type="match status" value="1"/>
</dbReference>
<evidence type="ECO:0000259" key="9">
    <source>
        <dbReference type="Pfam" id="PF13089"/>
    </source>
</evidence>
<dbReference type="Pfam" id="PF02503">
    <property type="entry name" value="PP_kinase"/>
    <property type="match status" value="1"/>
</dbReference>
<dbReference type="GO" id="GO:0006799">
    <property type="term" value="P:polyphosphate biosynthetic process"/>
    <property type="evidence" value="ECO:0007669"/>
    <property type="project" value="InterPro"/>
</dbReference>
<keyword evidence="6" id="KW-0067">ATP-binding</keyword>
<dbReference type="GO" id="GO:0008976">
    <property type="term" value="F:polyphosphate kinase activity"/>
    <property type="evidence" value="ECO:0007669"/>
    <property type="project" value="UniProtKB-EC"/>
</dbReference>
<dbReference type="PANTHER" id="PTHR30218:SF0">
    <property type="entry name" value="POLYPHOSPHATE KINASE"/>
    <property type="match status" value="1"/>
</dbReference>
<feature type="compositionally biased region" description="Basic and acidic residues" evidence="7">
    <location>
        <begin position="1"/>
        <end position="17"/>
    </location>
</feature>
<evidence type="ECO:0000256" key="4">
    <source>
        <dbReference type="ARBA" id="ARBA00022741"/>
    </source>
</evidence>
<dbReference type="EC" id="2.7.4.1" evidence="1"/>
<name>A0A444JHC7_9BACT</name>
<evidence type="ECO:0000256" key="6">
    <source>
        <dbReference type="ARBA" id="ARBA00022840"/>
    </source>
</evidence>
<keyword evidence="11" id="KW-1185">Reference proteome</keyword>
<feature type="domain" description="Polyphosphate kinase middle" evidence="8">
    <location>
        <begin position="151"/>
        <end position="243"/>
    </location>
</feature>
<keyword evidence="2" id="KW-0597">Phosphoprotein</keyword>
<protein>
    <recommendedName>
        <fullName evidence="1">ATP-polyphosphate phosphotransferase</fullName>
        <ecNumber evidence="1">2.7.4.1</ecNumber>
    </recommendedName>
</protein>
<evidence type="ECO:0000313" key="10">
    <source>
        <dbReference type="EMBL" id="RWX52472.1"/>
    </source>
</evidence>
<accession>A0A444JHC7</accession>
<proteinExistence type="predicted"/>
<keyword evidence="4" id="KW-0547">Nucleotide-binding</keyword>
<dbReference type="GO" id="GO:0009358">
    <property type="term" value="C:polyphosphate kinase complex"/>
    <property type="evidence" value="ECO:0007669"/>
    <property type="project" value="InterPro"/>
</dbReference>
<dbReference type="Proteomes" id="UP000288892">
    <property type="component" value="Unassembled WGS sequence"/>
</dbReference>
<dbReference type="InterPro" id="IPR036832">
    <property type="entry name" value="PPK_N_dom_sf"/>
</dbReference>
<dbReference type="AlphaFoldDB" id="A0A444JHC7"/>
<reference evidence="10 11" key="1">
    <citation type="submission" date="2017-01" db="EMBL/GenBank/DDBJ databases">
        <title>The cable genome- insights into the physiology and evolution of filamentous bacteria capable of sulfide oxidation via long distance electron transfer.</title>
        <authorList>
            <person name="Schreiber L."/>
            <person name="Bjerg J.T."/>
            <person name="Boggild A."/>
            <person name="Van De Vossenberg J."/>
            <person name="Meysman F."/>
            <person name="Nielsen L.P."/>
            <person name="Schramm A."/>
            <person name="Kjeldsen K.U."/>
        </authorList>
    </citation>
    <scope>NUCLEOTIDE SEQUENCE [LARGE SCALE GENOMIC DNA]</scope>
    <source>
        <strain evidence="10">A5</strain>
    </source>
</reference>
<dbReference type="Pfam" id="PF13089">
    <property type="entry name" value="PP_kinase_N"/>
    <property type="match status" value="1"/>
</dbReference>
<evidence type="ECO:0000256" key="7">
    <source>
        <dbReference type="SAM" id="MobiDB-lite"/>
    </source>
</evidence>
<keyword evidence="5 10" id="KW-0418">Kinase</keyword>
<evidence type="ECO:0000256" key="2">
    <source>
        <dbReference type="ARBA" id="ARBA00022553"/>
    </source>
</evidence>
<evidence type="ECO:0000259" key="8">
    <source>
        <dbReference type="Pfam" id="PF02503"/>
    </source>
</evidence>
<dbReference type="SUPFAM" id="SSF140356">
    <property type="entry name" value="PPK N-terminal domain-like"/>
    <property type="match status" value="1"/>
</dbReference>
<evidence type="ECO:0000256" key="1">
    <source>
        <dbReference type="ARBA" id="ARBA00012960"/>
    </source>
</evidence>
<sequence>MIKKNEVVAVEPKEKNPDTQSDSTNKPEFDLTSPEWYLNRELTWLEFNHRVLHEGEDERTPLLERIMFLAIVGGNLDEFFMKRIGGLKQQVGAGVRKLTVDGRTPGGQIDECHEVVRSILVKKEQLEQELLGKLSEQGIRIVGYQELDKDQQKEVDDYFQENIYPLLTPQGMDPAHPFPFISNLSINLLVVTKYLHDAHPFLNRIKVPTGVGIPRFLRVGEDYLYIRFEDLIANNLSVVFPGLGY</sequence>
<evidence type="ECO:0000256" key="3">
    <source>
        <dbReference type="ARBA" id="ARBA00022679"/>
    </source>
</evidence>